<proteinExistence type="predicted"/>
<reference evidence="1 2" key="1">
    <citation type="journal article" date="2016" name="Sci. Rep.">
        <title>The Dendrobium catenatum Lindl. genome sequence provides insights into polysaccharide synthase, floral development and adaptive evolution.</title>
        <authorList>
            <person name="Zhang G.Q."/>
            <person name="Xu Q."/>
            <person name="Bian C."/>
            <person name="Tsai W.C."/>
            <person name="Yeh C.M."/>
            <person name="Liu K.W."/>
            <person name="Yoshida K."/>
            <person name="Zhang L.S."/>
            <person name="Chang S.B."/>
            <person name="Chen F."/>
            <person name="Shi Y."/>
            <person name="Su Y.Y."/>
            <person name="Zhang Y.Q."/>
            <person name="Chen L.J."/>
            <person name="Yin Y."/>
            <person name="Lin M."/>
            <person name="Huang H."/>
            <person name="Deng H."/>
            <person name="Wang Z.W."/>
            <person name="Zhu S.L."/>
            <person name="Zhao X."/>
            <person name="Deng C."/>
            <person name="Niu S.C."/>
            <person name="Huang J."/>
            <person name="Wang M."/>
            <person name="Liu G.H."/>
            <person name="Yang H.J."/>
            <person name="Xiao X.J."/>
            <person name="Hsiao Y.Y."/>
            <person name="Wu W.L."/>
            <person name="Chen Y.Y."/>
            <person name="Mitsuda N."/>
            <person name="Ohme-Takagi M."/>
            <person name="Luo Y.B."/>
            <person name="Van de Peer Y."/>
            <person name="Liu Z.J."/>
        </authorList>
    </citation>
    <scope>NUCLEOTIDE SEQUENCE [LARGE SCALE GENOMIC DNA]</scope>
    <source>
        <tissue evidence="1">The whole plant</tissue>
    </source>
</reference>
<keyword evidence="2" id="KW-1185">Reference proteome</keyword>
<organism evidence="1 2">
    <name type="scientific">Dendrobium catenatum</name>
    <dbReference type="NCBI Taxonomy" id="906689"/>
    <lineage>
        <taxon>Eukaryota</taxon>
        <taxon>Viridiplantae</taxon>
        <taxon>Streptophyta</taxon>
        <taxon>Embryophyta</taxon>
        <taxon>Tracheophyta</taxon>
        <taxon>Spermatophyta</taxon>
        <taxon>Magnoliopsida</taxon>
        <taxon>Liliopsida</taxon>
        <taxon>Asparagales</taxon>
        <taxon>Orchidaceae</taxon>
        <taxon>Epidendroideae</taxon>
        <taxon>Malaxideae</taxon>
        <taxon>Dendrobiinae</taxon>
        <taxon>Dendrobium</taxon>
    </lineage>
</organism>
<evidence type="ECO:0000313" key="1">
    <source>
        <dbReference type="EMBL" id="PKU67202.1"/>
    </source>
</evidence>
<gene>
    <name evidence="1" type="ORF">MA16_Dca025355</name>
</gene>
<evidence type="ECO:0000313" key="2">
    <source>
        <dbReference type="Proteomes" id="UP000233837"/>
    </source>
</evidence>
<sequence length="61" mass="6518">MKVVSITACPTRNLTPIVKVSALFPHVVISGYNAMNNPACSLPSSNTHVRLTASYAKNLAF</sequence>
<dbReference type="Proteomes" id="UP000233837">
    <property type="component" value="Unassembled WGS sequence"/>
</dbReference>
<name>A0A2I0VUW2_9ASPA</name>
<accession>A0A2I0VUW2</accession>
<dbReference type="AlphaFoldDB" id="A0A2I0VUW2"/>
<dbReference type="EMBL" id="KZ503215">
    <property type="protein sequence ID" value="PKU67202.1"/>
    <property type="molecule type" value="Genomic_DNA"/>
</dbReference>
<protein>
    <submittedName>
        <fullName evidence="1">Uncharacterized protein</fullName>
    </submittedName>
</protein>
<reference evidence="1 2" key="2">
    <citation type="journal article" date="2017" name="Nature">
        <title>The Apostasia genome and the evolution of orchids.</title>
        <authorList>
            <person name="Zhang G.Q."/>
            <person name="Liu K.W."/>
            <person name="Li Z."/>
            <person name="Lohaus R."/>
            <person name="Hsiao Y.Y."/>
            <person name="Niu S.C."/>
            <person name="Wang J.Y."/>
            <person name="Lin Y.C."/>
            <person name="Xu Q."/>
            <person name="Chen L.J."/>
            <person name="Yoshida K."/>
            <person name="Fujiwara S."/>
            <person name="Wang Z.W."/>
            <person name="Zhang Y.Q."/>
            <person name="Mitsuda N."/>
            <person name="Wang M."/>
            <person name="Liu G.H."/>
            <person name="Pecoraro L."/>
            <person name="Huang H.X."/>
            <person name="Xiao X.J."/>
            <person name="Lin M."/>
            <person name="Wu X.Y."/>
            <person name="Wu W.L."/>
            <person name="Chen Y.Y."/>
            <person name="Chang S.B."/>
            <person name="Sakamoto S."/>
            <person name="Ohme-Takagi M."/>
            <person name="Yagi M."/>
            <person name="Zeng S.J."/>
            <person name="Shen C.Y."/>
            <person name="Yeh C.M."/>
            <person name="Luo Y.B."/>
            <person name="Tsai W.C."/>
            <person name="Van de Peer Y."/>
            <person name="Liu Z.J."/>
        </authorList>
    </citation>
    <scope>NUCLEOTIDE SEQUENCE [LARGE SCALE GENOMIC DNA]</scope>
    <source>
        <tissue evidence="1">The whole plant</tissue>
    </source>
</reference>